<protein>
    <submittedName>
        <fullName evidence="1">Uncharacterized protein</fullName>
    </submittedName>
</protein>
<name>A0A0A8YGF2_ARUDO</name>
<dbReference type="AlphaFoldDB" id="A0A0A8YGF2"/>
<reference evidence="1" key="2">
    <citation type="journal article" date="2015" name="Data Brief">
        <title>Shoot transcriptome of the giant reed, Arundo donax.</title>
        <authorList>
            <person name="Barrero R.A."/>
            <person name="Guerrero F.D."/>
            <person name="Moolhuijzen P."/>
            <person name="Goolsby J.A."/>
            <person name="Tidwell J."/>
            <person name="Bellgard S.E."/>
            <person name="Bellgard M.I."/>
        </authorList>
    </citation>
    <scope>NUCLEOTIDE SEQUENCE</scope>
    <source>
        <tissue evidence="1">Shoot tissue taken approximately 20 cm above the soil surface</tissue>
    </source>
</reference>
<dbReference type="EMBL" id="GBRH01273002">
    <property type="protein sequence ID" value="JAD24893.1"/>
    <property type="molecule type" value="Transcribed_RNA"/>
</dbReference>
<sequence length="58" mass="6428">MMEIDVGVVEMTTYGDGDARASPRTWWRTWSSGRWHGDGERGPWSRPACVGRNASAAC</sequence>
<accession>A0A0A8YGF2</accession>
<proteinExistence type="predicted"/>
<reference evidence="1" key="1">
    <citation type="submission" date="2014-09" db="EMBL/GenBank/DDBJ databases">
        <authorList>
            <person name="Magalhaes I.L.F."/>
            <person name="Oliveira U."/>
            <person name="Santos F.R."/>
            <person name="Vidigal T.H.D.A."/>
            <person name="Brescovit A.D."/>
            <person name="Santos A.J."/>
        </authorList>
    </citation>
    <scope>NUCLEOTIDE SEQUENCE</scope>
    <source>
        <tissue evidence="1">Shoot tissue taken approximately 20 cm above the soil surface</tissue>
    </source>
</reference>
<organism evidence="1">
    <name type="scientific">Arundo donax</name>
    <name type="common">Giant reed</name>
    <name type="synonym">Donax arundinaceus</name>
    <dbReference type="NCBI Taxonomy" id="35708"/>
    <lineage>
        <taxon>Eukaryota</taxon>
        <taxon>Viridiplantae</taxon>
        <taxon>Streptophyta</taxon>
        <taxon>Embryophyta</taxon>
        <taxon>Tracheophyta</taxon>
        <taxon>Spermatophyta</taxon>
        <taxon>Magnoliopsida</taxon>
        <taxon>Liliopsida</taxon>
        <taxon>Poales</taxon>
        <taxon>Poaceae</taxon>
        <taxon>PACMAD clade</taxon>
        <taxon>Arundinoideae</taxon>
        <taxon>Arundineae</taxon>
        <taxon>Arundo</taxon>
    </lineage>
</organism>
<evidence type="ECO:0000313" key="1">
    <source>
        <dbReference type="EMBL" id="JAD24893.1"/>
    </source>
</evidence>